<reference evidence="1 2" key="1">
    <citation type="submission" date="2018-05" db="EMBL/GenBank/DDBJ databases">
        <title>The draft genome of strain NS-104.</title>
        <authorList>
            <person name="Hang P."/>
            <person name="Jiang J."/>
        </authorList>
    </citation>
    <scope>NUCLEOTIDE SEQUENCE [LARGE SCALE GENOMIC DNA]</scope>
    <source>
        <strain evidence="1 2">NS-104</strain>
    </source>
</reference>
<dbReference type="Proteomes" id="UP000245252">
    <property type="component" value="Unassembled WGS sequence"/>
</dbReference>
<protein>
    <submittedName>
        <fullName evidence="1">Uncharacterized protein</fullName>
    </submittedName>
</protein>
<name>A0A2U2DG35_9HYPH</name>
<comment type="caution">
    <text evidence="1">The sequence shown here is derived from an EMBL/GenBank/DDBJ whole genome shotgun (WGS) entry which is preliminary data.</text>
</comment>
<evidence type="ECO:0000313" key="2">
    <source>
        <dbReference type="Proteomes" id="UP000245252"/>
    </source>
</evidence>
<gene>
    <name evidence="1" type="ORF">DEM27_32185</name>
</gene>
<sequence>MIGSPSLQVHFAGSASVESWAKQFDLTAPDERALIDRVRAWVAEHFDPCIALTESAFFHLLNDVYASGSDIKGGHDGSVRSEVE</sequence>
<proteinExistence type="predicted"/>
<organism evidence="1 2">
    <name type="scientific">Metarhizobium album</name>
    <dbReference type="NCBI Taxonomy" id="2182425"/>
    <lineage>
        <taxon>Bacteria</taxon>
        <taxon>Pseudomonadati</taxon>
        <taxon>Pseudomonadota</taxon>
        <taxon>Alphaproteobacteria</taxon>
        <taxon>Hyphomicrobiales</taxon>
        <taxon>Rhizobiaceae</taxon>
        <taxon>Metarhizobium</taxon>
    </lineage>
</organism>
<dbReference type="EMBL" id="QFBC01000030">
    <property type="protein sequence ID" value="PWE52234.1"/>
    <property type="molecule type" value="Genomic_DNA"/>
</dbReference>
<dbReference type="RefSeq" id="WP_109462314.1">
    <property type="nucleotide sequence ID" value="NZ_QFBC01000030.1"/>
</dbReference>
<accession>A0A2U2DG35</accession>
<dbReference type="AlphaFoldDB" id="A0A2U2DG35"/>
<evidence type="ECO:0000313" key="1">
    <source>
        <dbReference type="EMBL" id="PWE52234.1"/>
    </source>
</evidence>
<keyword evidence="2" id="KW-1185">Reference proteome</keyword>